<evidence type="ECO:0000313" key="2">
    <source>
        <dbReference type="EMBL" id="KAJ8415545.1"/>
    </source>
</evidence>
<dbReference type="Proteomes" id="UP001221898">
    <property type="component" value="Unassembled WGS sequence"/>
</dbReference>
<reference evidence="2" key="1">
    <citation type="journal article" date="2023" name="Science">
        <title>Genome structures resolve the early diversification of teleost fishes.</title>
        <authorList>
            <person name="Parey E."/>
            <person name="Louis A."/>
            <person name="Montfort J."/>
            <person name="Bouchez O."/>
            <person name="Roques C."/>
            <person name="Iampietro C."/>
            <person name="Lluch J."/>
            <person name="Castinel A."/>
            <person name="Donnadieu C."/>
            <person name="Desvignes T."/>
            <person name="Floi Bucao C."/>
            <person name="Jouanno E."/>
            <person name="Wen M."/>
            <person name="Mejri S."/>
            <person name="Dirks R."/>
            <person name="Jansen H."/>
            <person name="Henkel C."/>
            <person name="Chen W.J."/>
            <person name="Zahm M."/>
            <person name="Cabau C."/>
            <person name="Klopp C."/>
            <person name="Thompson A.W."/>
            <person name="Robinson-Rechavi M."/>
            <person name="Braasch I."/>
            <person name="Lecointre G."/>
            <person name="Bobe J."/>
            <person name="Postlethwait J.H."/>
            <person name="Berthelot C."/>
            <person name="Roest Crollius H."/>
            <person name="Guiguen Y."/>
        </authorList>
    </citation>
    <scope>NUCLEOTIDE SEQUENCE</scope>
    <source>
        <strain evidence="2">NC1722</strain>
    </source>
</reference>
<protein>
    <submittedName>
        <fullName evidence="2">Uncharacterized protein</fullName>
    </submittedName>
</protein>
<organism evidence="2 3">
    <name type="scientific">Aldrovandia affinis</name>
    <dbReference type="NCBI Taxonomy" id="143900"/>
    <lineage>
        <taxon>Eukaryota</taxon>
        <taxon>Metazoa</taxon>
        <taxon>Chordata</taxon>
        <taxon>Craniata</taxon>
        <taxon>Vertebrata</taxon>
        <taxon>Euteleostomi</taxon>
        <taxon>Actinopterygii</taxon>
        <taxon>Neopterygii</taxon>
        <taxon>Teleostei</taxon>
        <taxon>Notacanthiformes</taxon>
        <taxon>Halosauridae</taxon>
        <taxon>Aldrovandia</taxon>
    </lineage>
</organism>
<proteinExistence type="predicted"/>
<comment type="caution">
    <text evidence="2">The sequence shown here is derived from an EMBL/GenBank/DDBJ whole genome shotgun (WGS) entry which is preliminary data.</text>
</comment>
<gene>
    <name evidence="2" type="ORF">AAFF_G00425250</name>
</gene>
<accession>A0AAD7X090</accession>
<feature type="region of interest" description="Disordered" evidence="1">
    <location>
        <begin position="79"/>
        <end position="100"/>
    </location>
</feature>
<evidence type="ECO:0000313" key="3">
    <source>
        <dbReference type="Proteomes" id="UP001221898"/>
    </source>
</evidence>
<keyword evidence="3" id="KW-1185">Reference proteome</keyword>
<name>A0AAD7X090_9TELE</name>
<dbReference type="AlphaFoldDB" id="A0AAD7X090"/>
<dbReference type="EMBL" id="JAINUG010000009">
    <property type="protein sequence ID" value="KAJ8415545.1"/>
    <property type="molecule type" value="Genomic_DNA"/>
</dbReference>
<sequence>MTFPPNLLLGRWPNATAAAAAAHSARIVCFRLSPPGNGAASLRCLGDQPVWNQTMHTIVVTKPTRARITALGRGQCNSGQPVQLLTPRPPRLTSSLKASF</sequence>
<evidence type="ECO:0000256" key="1">
    <source>
        <dbReference type="SAM" id="MobiDB-lite"/>
    </source>
</evidence>